<organism evidence="2 3">
    <name type="scientific">Sphaerosporella brunnea</name>
    <dbReference type="NCBI Taxonomy" id="1250544"/>
    <lineage>
        <taxon>Eukaryota</taxon>
        <taxon>Fungi</taxon>
        <taxon>Dikarya</taxon>
        <taxon>Ascomycota</taxon>
        <taxon>Pezizomycotina</taxon>
        <taxon>Pezizomycetes</taxon>
        <taxon>Pezizales</taxon>
        <taxon>Pyronemataceae</taxon>
        <taxon>Sphaerosporella</taxon>
    </lineage>
</organism>
<dbReference type="Proteomes" id="UP000326924">
    <property type="component" value="Unassembled WGS sequence"/>
</dbReference>
<evidence type="ECO:0000313" key="3">
    <source>
        <dbReference type="Proteomes" id="UP000326924"/>
    </source>
</evidence>
<protein>
    <submittedName>
        <fullName evidence="2">Uncharacterized protein</fullName>
    </submittedName>
</protein>
<proteinExistence type="predicted"/>
<dbReference type="EMBL" id="VXIS01000365">
    <property type="protein sequence ID" value="KAA8894097.1"/>
    <property type="molecule type" value="Genomic_DNA"/>
</dbReference>
<feature type="compositionally biased region" description="Low complexity" evidence="1">
    <location>
        <begin position="241"/>
        <end position="261"/>
    </location>
</feature>
<feature type="region of interest" description="Disordered" evidence="1">
    <location>
        <begin position="141"/>
        <end position="171"/>
    </location>
</feature>
<sequence>MLLRLGAHSLPTRPPVAERLILRLGAHSLPTRPPVAEPSSGDQCCNWGALHRLQPHLLAPEEKKRFDADKMAQLIDAAATGGPLVTHQAPSRRTSLRRSILRLGAHSLPTRPPVAEPSSGDQCCNWGALRRLQPRGEEAFRRRQAKQDGSADQCCGWGPPPTPAAFSRPRREEAFRRRQAKQGGSADRCCCDWGPIHYLLGPQSQNDQYCDWGPTRYPPGPQSQNPAQAINVATGGPSTDSSRIFSPPRRRSVSTPTRWLS</sequence>
<dbReference type="AlphaFoldDB" id="A0A5J5EG98"/>
<feature type="region of interest" description="Disordered" evidence="1">
    <location>
        <begin position="211"/>
        <end position="261"/>
    </location>
</feature>
<accession>A0A5J5EG98</accession>
<name>A0A5J5EG98_9PEZI</name>
<gene>
    <name evidence="2" type="ORF">FN846DRAFT_446353</name>
</gene>
<keyword evidence="3" id="KW-1185">Reference proteome</keyword>
<evidence type="ECO:0000256" key="1">
    <source>
        <dbReference type="SAM" id="MobiDB-lite"/>
    </source>
</evidence>
<comment type="caution">
    <text evidence="2">The sequence shown here is derived from an EMBL/GenBank/DDBJ whole genome shotgun (WGS) entry which is preliminary data.</text>
</comment>
<dbReference type="InParanoid" id="A0A5J5EG98"/>
<evidence type="ECO:0000313" key="2">
    <source>
        <dbReference type="EMBL" id="KAA8894097.1"/>
    </source>
</evidence>
<reference evidence="2 3" key="1">
    <citation type="submission" date="2019-09" db="EMBL/GenBank/DDBJ databases">
        <title>Draft genome of the ectomycorrhizal ascomycete Sphaerosporella brunnea.</title>
        <authorList>
            <consortium name="DOE Joint Genome Institute"/>
            <person name="Benucci G.M."/>
            <person name="Marozzi G."/>
            <person name="Antonielli L."/>
            <person name="Sanchez S."/>
            <person name="Marco P."/>
            <person name="Wang X."/>
            <person name="Falini L.B."/>
            <person name="Barry K."/>
            <person name="Haridas S."/>
            <person name="Lipzen A."/>
            <person name="Labutti K."/>
            <person name="Grigoriev I.V."/>
            <person name="Murat C."/>
            <person name="Martin F."/>
            <person name="Albertini E."/>
            <person name="Donnini D."/>
            <person name="Bonito G."/>
        </authorList>
    </citation>
    <scope>NUCLEOTIDE SEQUENCE [LARGE SCALE GENOMIC DNA]</scope>
    <source>
        <strain evidence="2 3">Sb_GMNB300</strain>
    </source>
</reference>